<comment type="caution">
    <text evidence="8">The sequence shown here is derived from an EMBL/GenBank/DDBJ whole genome shotgun (WGS) entry which is preliminary data.</text>
</comment>
<evidence type="ECO:0000256" key="1">
    <source>
        <dbReference type="ARBA" id="ARBA00007074"/>
    </source>
</evidence>
<feature type="domain" description="NlpC/P60" evidence="7">
    <location>
        <begin position="256"/>
        <end position="383"/>
    </location>
</feature>
<keyword evidence="4" id="KW-0788">Thiol protease</keyword>
<dbReference type="RefSeq" id="WP_081191278.1">
    <property type="nucleotide sequence ID" value="NZ_MWIH01000005.1"/>
</dbReference>
<dbReference type="PANTHER" id="PTHR47359:SF3">
    <property type="entry name" value="NLP_P60 DOMAIN-CONTAINING PROTEIN-RELATED"/>
    <property type="match status" value="1"/>
</dbReference>
<comment type="similarity">
    <text evidence="1">Belongs to the peptidase C40 family.</text>
</comment>
<dbReference type="InterPro" id="IPR023346">
    <property type="entry name" value="Lysozyme-like_dom_sf"/>
</dbReference>
<dbReference type="Proteomes" id="UP000192591">
    <property type="component" value="Unassembled WGS sequence"/>
</dbReference>
<keyword evidence="6" id="KW-0812">Transmembrane</keyword>
<dbReference type="InterPro" id="IPR051794">
    <property type="entry name" value="PG_Endopeptidase_C40"/>
</dbReference>
<organism evidence="8 9">
    <name type="scientific">Saccharomonospora piscinae</name>
    <dbReference type="NCBI Taxonomy" id="687388"/>
    <lineage>
        <taxon>Bacteria</taxon>
        <taxon>Bacillati</taxon>
        <taxon>Actinomycetota</taxon>
        <taxon>Actinomycetes</taxon>
        <taxon>Pseudonocardiales</taxon>
        <taxon>Pseudonocardiaceae</taxon>
        <taxon>Saccharomonospora</taxon>
    </lineage>
</organism>
<feature type="compositionally biased region" description="Low complexity" evidence="5">
    <location>
        <begin position="61"/>
        <end position="74"/>
    </location>
</feature>
<feature type="region of interest" description="Disordered" evidence="5">
    <location>
        <begin position="37"/>
        <end position="77"/>
    </location>
</feature>
<keyword evidence="6" id="KW-0472">Membrane</keyword>
<dbReference type="PROSITE" id="PS51935">
    <property type="entry name" value="NLPC_P60"/>
    <property type="match status" value="1"/>
</dbReference>
<reference evidence="8 9" key="1">
    <citation type="submission" date="2017-02" db="EMBL/GenBank/DDBJ databases">
        <title>Draft genome of Saccharomonospora sp. 154.</title>
        <authorList>
            <person name="Alonso-Carmona G.S."/>
            <person name="De La Haba R."/>
            <person name="Vera-Gargallo B."/>
            <person name="Sandoval-Trujillo A.H."/>
            <person name="Ramirez-Duran N."/>
            <person name="Ventosa A."/>
        </authorList>
    </citation>
    <scope>NUCLEOTIDE SEQUENCE [LARGE SCALE GENOMIC DNA]</scope>
    <source>
        <strain evidence="8 9">LRS4.154</strain>
    </source>
</reference>
<evidence type="ECO:0000256" key="4">
    <source>
        <dbReference type="ARBA" id="ARBA00022807"/>
    </source>
</evidence>
<evidence type="ECO:0000256" key="6">
    <source>
        <dbReference type="SAM" id="Phobius"/>
    </source>
</evidence>
<sequence>MSAGGGPRTRRLLIAVVSAVVAVAVLVVVLQVVPREPDPTSAAAEAPDTTSSAIAPPPSTAAPESSTPPATSVPQQQGMRFEEWVDDVADWLDIPRRAMYAYATATVTLADERPDCHLSWVTLAGVGRTASDHGRVAGAKVTEDGSLSKPLDTVEVRDFADEVVSAPDAAGPMQLTPAVWDKFKAGTTEELPDIQDLDDAALTAGRAMCAQGRDLSDGDGWLGGVAALQDEPLFLHRVLATANVYGTVGESRDKPDPAVLDAVTFAIDKIGLPYVWGGNGTEHGHAGFDCSGLTTAAYAEAGISLMRTAHTQYHSVPLVPSGDEPQLGDLIFFGDPGTKIHHVGLYIGNDQMIDAPTFGQAVQVHNYRKPGDNYAGAGRPANL</sequence>
<accession>A0A1V9A4V8</accession>
<dbReference type="SUPFAM" id="SSF54001">
    <property type="entry name" value="Cysteine proteinases"/>
    <property type="match status" value="1"/>
</dbReference>
<dbReference type="Pfam" id="PF00877">
    <property type="entry name" value="NLPC_P60"/>
    <property type="match status" value="1"/>
</dbReference>
<dbReference type="PANTHER" id="PTHR47359">
    <property type="entry name" value="PEPTIDOGLYCAN DL-ENDOPEPTIDASE CWLO"/>
    <property type="match status" value="1"/>
</dbReference>
<dbReference type="GO" id="GO:0008234">
    <property type="term" value="F:cysteine-type peptidase activity"/>
    <property type="evidence" value="ECO:0007669"/>
    <property type="project" value="UniProtKB-KW"/>
</dbReference>
<keyword evidence="2" id="KW-0645">Protease</keyword>
<protein>
    <submittedName>
        <fullName evidence="8">Hydrolase Nlp/P60</fullName>
    </submittedName>
</protein>
<keyword evidence="9" id="KW-1185">Reference proteome</keyword>
<evidence type="ECO:0000313" key="8">
    <source>
        <dbReference type="EMBL" id="OQO92172.1"/>
    </source>
</evidence>
<evidence type="ECO:0000256" key="2">
    <source>
        <dbReference type="ARBA" id="ARBA00022670"/>
    </source>
</evidence>
<dbReference type="SUPFAM" id="SSF53955">
    <property type="entry name" value="Lysozyme-like"/>
    <property type="match status" value="1"/>
</dbReference>
<gene>
    <name evidence="8" type="ORF">B1813_07915</name>
</gene>
<feature type="transmembrane region" description="Helical" evidence="6">
    <location>
        <begin position="12"/>
        <end position="33"/>
    </location>
</feature>
<dbReference type="InterPro" id="IPR000064">
    <property type="entry name" value="NLP_P60_dom"/>
</dbReference>
<dbReference type="InterPro" id="IPR038765">
    <property type="entry name" value="Papain-like_cys_pep_sf"/>
</dbReference>
<proteinExistence type="inferred from homology"/>
<dbReference type="AlphaFoldDB" id="A0A1V9A4V8"/>
<evidence type="ECO:0000313" key="9">
    <source>
        <dbReference type="Proteomes" id="UP000192591"/>
    </source>
</evidence>
<keyword evidence="3 8" id="KW-0378">Hydrolase</keyword>
<evidence type="ECO:0000256" key="3">
    <source>
        <dbReference type="ARBA" id="ARBA00022801"/>
    </source>
</evidence>
<dbReference type="EMBL" id="MWIH01000005">
    <property type="protein sequence ID" value="OQO92172.1"/>
    <property type="molecule type" value="Genomic_DNA"/>
</dbReference>
<dbReference type="STRING" id="1962155.B1813_07915"/>
<dbReference type="GO" id="GO:0006508">
    <property type="term" value="P:proteolysis"/>
    <property type="evidence" value="ECO:0007669"/>
    <property type="project" value="UniProtKB-KW"/>
</dbReference>
<evidence type="ECO:0000259" key="7">
    <source>
        <dbReference type="PROSITE" id="PS51935"/>
    </source>
</evidence>
<evidence type="ECO:0000256" key="5">
    <source>
        <dbReference type="SAM" id="MobiDB-lite"/>
    </source>
</evidence>
<name>A0A1V9A4V8_SACPI</name>
<keyword evidence="6" id="KW-1133">Transmembrane helix</keyword>
<dbReference type="Gene3D" id="3.90.1720.10">
    <property type="entry name" value="endopeptidase domain like (from Nostoc punctiforme)"/>
    <property type="match status" value="1"/>
</dbReference>